<sequence length="412" mass="46829">MVDRKLFKTKLCILYRKGHCNRQDCTFAHGEAELRHFGGSSYGRQEYRGVDLRNRLGRRFSPRRRYSPTKEARSRQTYRGYSPSRSYDVKSDRKRQKNHHFDSQSDVSGKLSEGMDYGRGGRSISSDSHYALQEQLKQVQSDISRLDHDKIQLEIYLEEYVEEVHSLASLIHDLEGQVHREKKDCKRINSRINKFVKAHHRYSRLQDELKRSDIQLQNLGDQLSLDALEDGNKEEDPSINVVTDAEKINDLAGSPHGELQACDSPSLKVPDLNQATHEELQSSGRLKFSRWSGSHQKQDREMCSVDGKDDNDGLSGSERLHETNLSSAVTMGDEILHVAADVIGETVDKDAELASSWKEEAAEFQDKQLPYVTSPLPPICKRSYRQSDGEDKNVDIVGGIEHTEKVDAASTP</sequence>
<feature type="compositionally biased region" description="Basic and acidic residues" evidence="5">
    <location>
        <begin position="401"/>
        <end position="412"/>
    </location>
</feature>
<evidence type="ECO:0000256" key="2">
    <source>
        <dbReference type="ARBA" id="ARBA00022771"/>
    </source>
</evidence>
<dbReference type="PANTHER" id="PTHR38160">
    <property type="entry name" value="ZINC FINGER CCCH DOMAIN-CONTAINING PROTEIN 40"/>
    <property type="match status" value="1"/>
</dbReference>
<evidence type="ECO:0000259" key="6">
    <source>
        <dbReference type="PROSITE" id="PS50103"/>
    </source>
</evidence>
<evidence type="ECO:0000256" key="5">
    <source>
        <dbReference type="SAM" id="MobiDB-lite"/>
    </source>
</evidence>
<dbReference type="EMBL" id="JAXIOK010000023">
    <property type="protein sequence ID" value="KAK4743410.1"/>
    <property type="molecule type" value="Genomic_DNA"/>
</dbReference>
<evidence type="ECO:0000256" key="4">
    <source>
        <dbReference type="PROSITE-ProRule" id="PRU00723"/>
    </source>
</evidence>
<dbReference type="PROSITE" id="PS50103">
    <property type="entry name" value="ZF_C3H1"/>
    <property type="match status" value="1"/>
</dbReference>
<keyword evidence="2 4" id="KW-0863">Zinc-finger</keyword>
<comment type="caution">
    <text evidence="7">The sequence shown here is derived from an EMBL/GenBank/DDBJ whole genome shotgun (WGS) entry which is preliminary data.</text>
</comment>
<keyword evidence="1 4" id="KW-0479">Metal-binding</keyword>
<feature type="compositionally biased region" description="Basic residues" evidence="5">
    <location>
        <begin position="58"/>
        <end position="67"/>
    </location>
</feature>
<evidence type="ECO:0000313" key="8">
    <source>
        <dbReference type="Proteomes" id="UP001345219"/>
    </source>
</evidence>
<feature type="zinc finger region" description="C3H1-type" evidence="4">
    <location>
        <begin position="6"/>
        <end position="32"/>
    </location>
</feature>
<dbReference type="InterPro" id="IPR000571">
    <property type="entry name" value="Znf_CCCH"/>
</dbReference>
<proteinExistence type="predicted"/>
<dbReference type="InterPro" id="IPR036855">
    <property type="entry name" value="Znf_CCCH_sf"/>
</dbReference>
<dbReference type="InterPro" id="IPR045868">
    <property type="entry name" value="Znf_C3H13/40"/>
</dbReference>
<gene>
    <name evidence="7" type="ORF">SAY87_001411</name>
</gene>
<keyword evidence="8" id="KW-1185">Reference proteome</keyword>
<feature type="region of interest" description="Disordered" evidence="5">
    <location>
        <begin position="279"/>
        <end position="318"/>
    </location>
</feature>
<dbReference type="GO" id="GO:0008270">
    <property type="term" value="F:zinc ion binding"/>
    <property type="evidence" value="ECO:0007669"/>
    <property type="project" value="UniProtKB-KW"/>
</dbReference>
<protein>
    <recommendedName>
        <fullName evidence="6">C3H1-type domain-containing protein</fullName>
    </recommendedName>
</protein>
<dbReference type="SMART" id="SM00356">
    <property type="entry name" value="ZnF_C3H1"/>
    <property type="match status" value="1"/>
</dbReference>
<evidence type="ECO:0000313" key="7">
    <source>
        <dbReference type="EMBL" id="KAK4743410.1"/>
    </source>
</evidence>
<feature type="compositionally biased region" description="Basic and acidic residues" evidence="5">
    <location>
        <begin position="385"/>
        <end position="394"/>
    </location>
</feature>
<dbReference type="PANTHER" id="PTHR38160:SF1">
    <property type="entry name" value="ZINC FINGER CCCH DOMAIN-CONTAINING PROTEIN 40"/>
    <property type="match status" value="1"/>
</dbReference>
<feature type="compositionally biased region" description="Polar residues" evidence="5">
    <location>
        <begin position="75"/>
        <end position="85"/>
    </location>
</feature>
<feature type="domain" description="C3H1-type" evidence="6">
    <location>
        <begin position="6"/>
        <end position="32"/>
    </location>
</feature>
<evidence type="ECO:0000256" key="3">
    <source>
        <dbReference type="ARBA" id="ARBA00022833"/>
    </source>
</evidence>
<feature type="region of interest" description="Disordered" evidence="5">
    <location>
        <begin position="382"/>
        <end position="412"/>
    </location>
</feature>
<reference evidence="7 8" key="1">
    <citation type="journal article" date="2023" name="Hortic Res">
        <title>Pangenome of water caltrop reveals structural variations and asymmetric subgenome divergence after allopolyploidization.</title>
        <authorList>
            <person name="Zhang X."/>
            <person name="Chen Y."/>
            <person name="Wang L."/>
            <person name="Yuan Y."/>
            <person name="Fang M."/>
            <person name="Shi L."/>
            <person name="Lu R."/>
            <person name="Comes H.P."/>
            <person name="Ma Y."/>
            <person name="Chen Y."/>
            <person name="Huang G."/>
            <person name="Zhou Y."/>
            <person name="Zheng Z."/>
            <person name="Qiu Y."/>
        </authorList>
    </citation>
    <scope>NUCLEOTIDE SEQUENCE [LARGE SCALE GENOMIC DNA]</scope>
    <source>
        <tissue evidence="7">Roots</tissue>
    </source>
</reference>
<dbReference type="AlphaFoldDB" id="A0AAN7JHL7"/>
<dbReference type="SUPFAM" id="SSF90229">
    <property type="entry name" value="CCCH zinc finger"/>
    <property type="match status" value="1"/>
</dbReference>
<keyword evidence="3 4" id="KW-0862">Zinc</keyword>
<feature type="compositionally biased region" description="Basic and acidic residues" evidence="5">
    <location>
        <begin position="296"/>
        <end position="311"/>
    </location>
</feature>
<dbReference type="Proteomes" id="UP001345219">
    <property type="component" value="Chromosome 1"/>
</dbReference>
<organism evidence="7 8">
    <name type="scientific">Trapa incisa</name>
    <dbReference type="NCBI Taxonomy" id="236973"/>
    <lineage>
        <taxon>Eukaryota</taxon>
        <taxon>Viridiplantae</taxon>
        <taxon>Streptophyta</taxon>
        <taxon>Embryophyta</taxon>
        <taxon>Tracheophyta</taxon>
        <taxon>Spermatophyta</taxon>
        <taxon>Magnoliopsida</taxon>
        <taxon>eudicotyledons</taxon>
        <taxon>Gunneridae</taxon>
        <taxon>Pentapetalae</taxon>
        <taxon>rosids</taxon>
        <taxon>malvids</taxon>
        <taxon>Myrtales</taxon>
        <taxon>Lythraceae</taxon>
        <taxon>Trapa</taxon>
    </lineage>
</organism>
<name>A0AAN7JHL7_9MYRT</name>
<dbReference type="Gene3D" id="4.10.1000.10">
    <property type="entry name" value="Zinc finger, CCCH-type"/>
    <property type="match status" value="1"/>
</dbReference>
<accession>A0AAN7JHL7</accession>
<evidence type="ECO:0000256" key="1">
    <source>
        <dbReference type="ARBA" id="ARBA00022723"/>
    </source>
</evidence>
<feature type="region of interest" description="Disordered" evidence="5">
    <location>
        <begin position="58"/>
        <end position="125"/>
    </location>
</feature>